<dbReference type="Proteomes" id="UP001281410">
    <property type="component" value="Unassembled WGS sequence"/>
</dbReference>
<feature type="domain" description="HAT C-terminal dimerisation" evidence="6">
    <location>
        <begin position="154"/>
        <end position="216"/>
    </location>
</feature>
<name>A0AAE0EDY5_9ROSI</name>
<keyword evidence="4" id="KW-0862">Zinc</keyword>
<comment type="subcellular location">
    <subcellularLocation>
        <location evidence="1">Nucleus</location>
    </subcellularLocation>
</comment>
<evidence type="ECO:0000256" key="2">
    <source>
        <dbReference type="ARBA" id="ARBA00022723"/>
    </source>
</evidence>
<dbReference type="PANTHER" id="PTHR46481">
    <property type="entry name" value="ZINC FINGER BED DOMAIN-CONTAINING PROTEIN 4"/>
    <property type="match status" value="1"/>
</dbReference>
<dbReference type="GO" id="GO:0005634">
    <property type="term" value="C:nucleus"/>
    <property type="evidence" value="ECO:0007669"/>
    <property type="project" value="UniProtKB-SubCell"/>
</dbReference>
<keyword evidence="3" id="KW-0863">Zinc-finger</keyword>
<sequence length="247" mass="28516">MPPSSDDFYAGEEENPLKSDLFKTHMKKTELDDGTIKIKCNYCPKTYKTSKNFGYGTYWAHIRKKHSSEMVKASNQAQISRLIRDSINYIWKHNKIQKQWLTFCSQNSRRPIKFSRDISTRWNSAYKLLSESVEYKELLVSFITYNVPSSSLQLKHWDDHKKVFPILAIIAKQILGTPVSTVAVEQEFSAGGIILEPRRSVLYPQSLEAQACVDDWTKAKFRQQELEPEIVNDFFEDGQTTGTEGSE</sequence>
<reference evidence="7" key="1">
    <citation type="journal article" date="2023" name="Plant J.">
        <title>Genome sequences and population genomics provide insights into the demographic history, inbreeding, and mutation load of two 'living fossil' tree species of Dipteronia.</title>
        <authorList>
            <person name="Feng Y."/>
            <person name="Comes H.P."/>
            <person name="Chen J."/>
            <person name="Zhu S."/>
            <person name="Lu R."/>
            <person name="Zhang X."/>
            <person name="Li P."/>
            <person name="Qiu J."/>
            <person name="Olsen K.M."/>
            <person name="Qiu Y."/>
        </authorList>
    </citation>
    <scope>NUCLEOTIDE SEQUENCE</scope>
    <source>
        <strain evidence="7">NBL</strain>
    </source>
</reference>
<dbReference type="InterPro" id="IPR008906">
    <property type="entry name" value="HATC_C_dom"/>
</dbReference>
<dbReference type="PANTHER" id="PTHR46481:SF10">
    <property type="entry name" value="ZINC FINGER BED DOMAIN-CONTAINING PROTEIN 39"/>
    <property type="match status" value="1"/>
</dbReference>
<evidence type="ECO:0000256" key="4">
    <source>
        <dbReference type="ARBA" id="ARBA00022833"/>
    </source>
</evidence>
<dbReference type="AlphaFoldDB" id="A0AAE0EDY5"/>
<dbReference type="GO" id="GO:0046983">
    <property type="term" value="F:protein dimerization activity"/>
    <property type="evidence" value="ECO:0007669"/>
    <property type="project" value="InterPro"/>
</dbReference>
<proteinExistence type="predicted"/>
<evidence type="ECO:0000256" key="5">
    <source>
        <dbReference type="ARBA" id="ARBA00023242"/>
    </source>
</evidence>
<keyword evidence="2" id="KW-0479">Metal-binding</keyword>
<accession>A0AAE0EDY5</accession>
<keyword evidence="8" id="KW-1185">Reference proteome</keyword>
<dbReference type="InterPro" id="IPR012337">
    <property type="entry name" value="RNaseH-like_sf"/>
</dbReference>
<keyword evidence="5" id="KW-0539">Nucleus</keyword>
<dbReference type="Pfam" id="PF05699">
    <property type="entry name" value="Dimer_Tnp_hAT"/>
    <property type="match status" value="1"/>
</dbReference>
<evidence type="ECO:0000259" key="6">
    <source>
        <dbReference type="Pfam" id="PF05699"/>
    </source>
</evidence>
<dbReference type="SUPFAM" id="SSF53098">
    <property type="entry name" value="Ribonuclease H-like"/>
    <property type="match status" value="1"/>
</dbReference>
<comment type="caution">
    <text evidence="7">The sequence shown here is derived from an EMBL/GenBank/DDBJ whole genome shotgun (WGS) entry which is preliminary data.</text>
</comment>
<organism evidence="7 8">
    <name type="scientific">Dipteronia sinensis</name>
    <dbReference type="NCBI Taxonomy" id="43782"/>
    <lineage>
        <taxon>Eukaryota</taxon>
        <taxon>Viridiplantae</taxon>
        <taxon>Streptophyta</taxon>
        <taxon>Embryophyta</taxon>
        <taxon>Tracheophyta</taxon>
        <taxon>Spermatophyta</taxon>
        <taxon>Magnoliopsida</taxon>
        <taxon>eudicotyledons</taxon>
        <taxon>Gunneridae</taxon>
        <taxon>Pentapetalae</taxon>
        <taxon>rosids</taxon>
        <taxon>malvids</taxon>
        <taxon>Sapindales</taxon>
        <taxon>Sapindaceae</taxon>
        <taxon>Hippocastanoideae</taxon>
        <taxon>Acereae</taxon>
        <taxon>Dipteronia</taxon>
    </lineage>
</organism>
<dbReference type="InterPro" id="IPR052035">
    <property type="entry name" value="ZnF_BED_domain_contain"/>
</dbReference>
<protein>
    <recommendedName>
        <fullName evidence="6">HAT C-terminal dimerisation domain-containing protein</fullName>
    </recommendedName>
</protein>
<evidence type="ECO:0000313" key="8">
    <source>
        <dbReference type="Proteomes" id="UP001281410"/>
    </source>
</evidence>
<gene>
    <name evidence="7" type="ORF">Dsin_009950</name>
</gene>
<dbReference type="EMBL" id="JANJYJ010000003">
    <property type="protein sequence ID" value="KAK3222925.1"/>
    <property type="molecule type" value="Genomic_DNA"/>
</dbReference>
<evidence type="ECO:0000256" key="1">
    <source>
        <dbReference type="ARBA" id="ARBA00004123"/>
    </source>
</evidence>
<dbReference type="GO" id="GO:0008270">
    <property type="term" value="F:zinc ion binding"/>
    <property type="evidence" value="ECO:0007669"/>
    <property type="project" value="UniProtKB-KW"/>
</dbReference>
<evidence type="ECO:0000256" key="3">
    <source>
        <dbReference type="ARBA" id="ARBA00022771"/>
    </source>
</evidence>
<evidence type="ECO:0000313" key="7">
    <source>
        <dbReference type="EMBL" id="KAK3222925.1"/>
    </source>
</evidence>